<protein>
    <submittedName>
        <fullName evidence="1">Uncharacterized protein</fullName>
    </submittedName>
</protein>
<gene>
    <name evidence="1" type="ORF">NUW58_g4618</name>
</gene>
<evidence type="ECO:0000313" key="1">
    <source>
        <dbReference type="EMBL" id="KAJ2987232.1"/>
    </source>
</evidence>
<dbReference type="EMBL" id="JAPDGR010000824">
    <property type="protein sequence ID" value="KAJ2987232.1"/>
    <property type="molecule type" value="Genomic_DNA"/>
</dbReference>
<evidence type="ECO:0000313" key="2">
    <source>
        <dbReference type="Proteomes" id="UP001143856"/>
    </source>
</evidence>
<proteinExistence type="predicted"/>
<accession>A0ACC1P8B5</accession>
<dbReference type="Proteomes" id="UP001143856">
    <property type="component" value="Unassembled WGS sequence"/>
</dbReference>
<organism evidence="1 2">
    <name type="scientific">Xylaria curta</name>
    <dbReference type="NCBI Taxonomy" id="42375"/>
    <lineage>
        <taxon>Eukaryota</taxon>
        <taxon>Fungi</taxon>
        <taxon>Dikarya</taxon>
        <taxon>Ascomycota</taxon>
        <taxon>Pezizomycotina</taxon>
        <taxon>Sordariomycetes</taxon>
        <taxon>Xylariomycetidae</taxon>
        <taxon>Xylariales</taxon>
        <taxon>Xylariaceae</taxon>
        <taxon>Xylaria</taxon>
    </lineage>
</organism>
<comment type="caution">
    <text evidence="1">The sequence shown here is derived from an EMBL/GenBank/DDBJ whole genome shotgun (WGS) entry which is preliminary data.</text>
</comment>
<reference evidence="1" key="1">
    <citation type="submission" date="2022-10" db="EMBL/GenBank/DDBJ databases">
        <title>Genome Sequence of Xylaria curta.</title>
        <authorList>
            <person name="Buettner E."/>
        </authorList>
    </citation>
    <scope>NUCLEOTIDE SEQUENCE</scope>
    <source>
        <strain evidence="1">Babe10</strain>
    </source>
</reference>
<keyword evidence="2" id="KW-1185">Reference proteome</keyword>
<name>A0ACC1P8B5_9PEZI</name>
<sequence length="740" mass="83014">MEDGVYLGVWTNWSRGPIFGATFTTTRDCGNFLISFTAVFIGFVASRFWRIICLGLHRLYSTSQPRDLIYHQRQITLRNATSPEAALWTRIRPVCLLAIICLVAFTIAGVFSASISTAIGDEVLIQSSNCGIPKPGIHKEPTSLPVVGYASELLNNAANYAQQCYNTGRSPPSGAGIVACNKFVVGNLPTASVDYKAICPFDHKLCRTQTSNIRLDTGNIGNDELGFNIPGSDAFSWRYVLQCAPLSTAGYMTRVTHENGLGTVRFHYGRADMSSAYNHTTQDFIWEVDDLNHQYPNKTGRWPKGLNFRLGYIYSPVIDGKIQPGYNGLIPELTRSNGDTTIIFLSGNEVSFVQRMNDDWYKATTNLPWPIVRMGDSRNTTVYGPSVAASPMGCMEQWQWCRKTGPKYETDCGPLAGLWDSLYGGLELFNISRKEFARGSGISHSDPAKSRFLWPTLSTVRNPITLGSMLAQLGTKSLGSQTYLFKGIQLPLPDNQWHLDVTQWWHTILAVVQESWSVSDQFNSPYISVTRLIDINLYTARGIDDPRYRETERPPMNDAERQLSQKIRSAQHTSFSLFGLLFTFFTGTLIIIVSYALEPLLGWLYRRKKYPPYAYFEWTTNASLQLHRLAHEELGLHEFSNCTEKVPVLESNPVLASLDISDLTHPKLSRRERTDDVVYSDTEEEQEVPDEISPSGLTVAEDIQENHGQSGELGIELETIFNATRVSSALYIHNSRDDTR</sequence>